<dbReference type="InterPro" id="IPR029000">
    <property type="entry name" value="Cyclophilin-like_dom_sf"/>
</dbReference>
<dbReference type="EMBL" id="MOEA01000004">
    <property type="protein sequence ID" value="OIK19851.1"/>
    <property type="molecule type" value="Genomic_DNA"/>
</dbReference>
<sequence length="245" mass="27071">MMQYSGNTALDIQPHGDSAVIIRFGGQISEEVNSRVHAAAACIEERPFPGFVECIPAFTSLTIFYDVYAVSNIKKGVSPFALVKKEVIERLSHLKTDRQKERRVMEIPVCYGGDFGPDLEEVAKMNDLTPEDVIRIHTEGEYLVYMLGFAPGFPFLGGMSERIRAPRKSSPRPSIPAGSVGIAGMQTGVYPISTPGGWQLIGSTPLRLFRPEEHPPSLLRAGDTVKFVRITAEEYSRIKEGAEWV</sequence>
<dbReference type="GO" id="GO:0004860">
    <property type="term" value="F:protein kinase inhibitor activity"/>
    <property type="evidence" value="ECO:0007669"/>
    <property type="project" value="UniProtKB-KW"/>
</dbReference>
<keyword evidence="3" id="KW-0067">ATP-binding</keyword>
<proteinExistence type="predicted"/>
<evidence type="ECO:0000259" key="4">
    <source>
        <dbReference type="SMART" id="SM00796"/>
    </source>
</evidence>
<keyword evidence="5" id="KW-0649">Protein kinase inhibitor</keyword>
<dbReference type="GO" id="GO:0005524">
    <property type="term" value="F:ATP binding"/>
    <property type="evidence" value="ECO:0007669"/>
    <property type="project" value="UniProtKB-KW"/>
</dbReference>
<evidence type="ECO:0000313" key="6">
    <source>
        <dbReference type="Proteomes" id="UP000180036"/>
    </source>
</evidence>
<dbReference type="Gene3D" id="3.30.1360.40">
    <property type="match status" value="1"/>
</dbReference>
<organism evidence="5 6">
    <name type="scientific">Bacillus amyloliquefaciens</name>
    <name type="common">Bacillus velezensis</name>
    <dbReference type="NCBI Taxonomy" id="1390"/>
    <lineage>
        <taxon>Bacteria</taxon>
        <taxon>Bacillati</taxon>
        <taxon>Bacillota</taxon>
        <taxon>Bacilli</taxon>
        <taxon>Bacillales</taxon>
        <taxon>Bacillaceae</taxon>
        <taxon>Bacillus</taxon>
        <taxon>Bacillus amyloliquefaciens group</taxon>
    </lineage>
</organism>
<evidence type="ECO:0000256" key="3">
    <source>
        <dbReference type="ARBA" id="ARBA00022840"/>
    </source>
</evidence>
<gene>
    <name evidence="5" type="ORF">BKP66_16115</name>
</gene>
<dbReference type="Proteomes" id="UP000180036">
    <property type="component" value="Unassembled WGS sequence"/>
</dbReference>
<feature type="domain" description="Carboxyltransferase" evidence="4">
    <location>
        <begin position="10"/>
        <end position="219"/>
    </location>
</feature>
<dbReference type="InterPro" id="IPR010016">
    <property type="entry name" value="PxpB"/>
</dbReference>
<evidence type="ECO:0000313" key="5">
    <source>
        <dbReference type="EMBL" id="OIK19851.1"/>
    </source>
</evidence>
<dbReference type="PANTHER" id="PTHR34698">
    <property type="entry name" value="5-OXOPROLINASE SUBUNIT B"/>
    <property type="match status" value="1"/>
</dbReference>
<dbReference type="PANTHER" id="PTHR34698:SF2">
    <property type="entry name" value="5-OXOPROLINASE SUBUNIT B"/>
    <property type="match status" value="1"/>
</dbReference>
<evidence type="ECO:0000256" key="1">
    <source>
        <dbReference type="ARBA" id="ARBA00022741"/>
    </source>
</evidence>
<dbReference type="GO" id="GO:0016787">
    <property type="term" value="F:hydrolase activity"/>
    <property type="evidence" value="ECO:0007669"/>
    <property type="project" value="UniProtKB-KW"/>
</dbReference>
<dbReference type="SMART" id="SM00796">
    <property type="entry name" value="AHS1"/>
    <property type="match status" value="1"/>
</dbReference>
<dbReference type="AlphaFoldDB" id="A0AAP7N574"/>
<dbReference type="SUPFAM" id="SSF160467">
    <property type="entry name" value="PH0987 N-terminal domain-like"/>
    <property type="match status" value="1"/>
</dbReference>
<dbReference type="NCBIfam" id="TIGR00370">
    <property type="entry name" value="5-oxoprolinase subunit PxpB"/>
    <property type="match status" value="1"/>
</dbReference>
<keyword evidence="1" id="KW-0547">Nucleotide-binding</keyword>
<comment type="caution">
    <text evidence="5">The sequence shown here is derived from an EMBL/GenBank/DDBJ whole genome shotgun (WGS) entry which is preliminary data.</text>
</comment>
<reference evidence="5 6" key="1">
    <citation type="submission" date="2016-10" db="EMBL/GenBank/DDBJ databases">
        <authorList>
            <person name="Marach S."/>
            <person name="Prathuangwong S."/>
            <person name="Takikawa Y."/>
            <person name="Dohra H."/>
        </authorList>
    </citation>
    <scope>NUCLEOTIDE SEQUENCE [LARGE SCALE GENOMIC DNA]</scope>
    <source>
        <strain evidence="5 6">K2</strain>
    </source>
</reference>
<dbReference type="InterPro" id="IPR003833">
    <property type="entry name" value="CT_C_D"/>
</dbReference>
<dbReference type="Gene3D" id="2.40.100.10">
    <property type="entry name" value="Cyclophilin-like"/>
    <property type="match status" value="1"/>
</dbReference>
<accession>A0AAP7N574</accession>
<protein>
    <submittedName>
        <fullName evidence="5">Kinase inhibitor</fullName>
    </submittedName>
</protein>
<dbReference type="SUPFAM" id="SSF50891">
    <property type="entry name" value="Cyclophilin-like"/>
    <property type="match status" value="1"/>
</dbReference>
<dbReference type="RefSeq" id="WP_071348308.1">
    <property type="nucleotide sequence ID" value="NZ_MOEA01000004.1"/>
</dbReference>
<keyword evidence="2" id="KW-0378">Hydrolase</keyword>
<name>A0AAP7N574_BACAM</name>
<evidence type="ECO:0000256" key="2">
    <source>
        <dbReference type="ARBA" id="ARBA00022801"/>
    </source>
</evidence>
<dbReference type="Pfam" id="PF02682">
    <property type="entry name" value="CT_C_D"/>
    <property type="match status" value="1"/>
</dbReference>